<name>A0AAV4YDM4_CAEEX</name>
<keyword evidence="2" id="KW-0677">Repeat</keyword>
<dbReference type="SMART" id="SM00355">
    <property type="entry name" value="ZnF_C2H2"/>
    <property type="match status" value="7"/>
</dbReference>
<evidence type="ECO:0000313" key="8">
    <source>
        <dbReference type="EMBL" id="GIZ05398.1"/>
    </source>
</evidence>
<dbReference type="Proteomes" id="UP001054945">
    <property type="component" value="Unassembled WGS sequence"/>
</dbReference>
<feature type="domain" description="C2H2-type" evidence="7">
    <location>
        <begin position="98"/>
        <end position="120"/>
    </location>
</feature>
<evidence type="ECO:0000256" key="1">
    <source>
        <dbReference type="ARBA" id="ARBA00022723"/>
    </source>
</evidence>
<dbReference type="InterPro" id="IPR036236">
    <property type="entry name" value="Znf_C2H2_sf"/>
</dbReference>
<dbReference type="PANTHER" id="PTHR24379">
    <property type="entry name" value="KRAB AND ZINC FINGER DOMAIN-CONTAINING"/>
    <property type="match status" value="1"/>
</dbReference>
<feature type="domain" description="C2H2-type" evidence="7">
    <location>
        <begin position="265"/>
        <end position="287"/>
    </location>
</feature>
<feature type="coiled-coil region" evidence="6">
    <location>
        <begin position="166"/>
        <end position="193"/>
    </location>
</feature>
<evidence type="ECO:0000256" key="6">
    <source>
        <dbReference type="SAM" id="Coils"/>
    </source>
</evidence>
<keyword evidence="1" id="KW-0479">Metal-binding</keyword>
<feature type="domain" description="C2H2-type" evidence="7">
    <location>
        <begin position="54"/>
        <end position="81"/>
    </location>
</feature>
<protein>
    <submittedName>
        <fullName evidence="8">Zinc finger protein 442</fullName>
    </submittedName>
</protein>
<feature type="domain" description="C2H2-type" evidence="7">
    <location>
        <begin position="210"/>
        <end position="237"/>
    </location>
</feature>
<feature type="domain" description="C2H2-type" evidence="7">
    <location>
        <begin position="238"/>
        <end position="260"/>
    </location>
</feature>
<keyword evidence="3 5" id="KW-0863">Zinc-finger</keyword>
<evidence type="ECO:0000259" key="7">
    <source>
        <dbReference type="PROSITE" id="PS50157"/>
    </source>
</evidence>
<dbReference type="Pfam" id="PF00096">
    <property type="entry name" value="zf-C2H2"/>
    <property type="match status" value="2"/>
</dbReference>
<accession>A0AAV4YDM4</accession>
<dbReference type="SUPFAM" id="SSF57667">
    <property type="entry name" value="beta-beta-alpha zinc fingers"/>
    <property type="match status" value="3"/>
</dbReference>
<reference evidence="8 9" key="1">
    <citation type="submission" date="2021-06" db="EMBL/GenBank/DDBJ databases">
        <title>Caerostris extrusa draft genome.</title>
        <authorList>
            <person name="Kono N."/>
            <person name="Arakawa K."/>
        </authorList>
    </citation>
    <scope>NUCLEOTIDE SEQUENCE [LARGE SCALE GENOMIC DNA]</scope>
</reference>
<keyword evidence="9" id="KW-1185">Reference proteome</keyword>
<evidence type="ECO:0000256" key="5">
    <source>
        <dbReference type="PROSITE-ProRule" id="PRU00042"/>
    </source>
</evidence>
<dbReference type="PROSITE" id="PS00028">
    <property type="entry name" value="ZINC_FINGER_C2H2_1"/>
    <property type="match status" value="6"/>
</dbReference>
<organism evidence="8 9">
    <name type="scientific">Caerostris extrusa</name>
    <name type="common">Bark spider</name>
    <name type="synonym">Caerostris bankana</name>
    <dbReference type="NCBI Taxonomy" id="172846"/>
    <lineage>
        <taxon>Eukaryota</taxon>
        <taxon>Metazoa</taxon>
        <taxon>Ecdysozoa</taxon>
        <taxon>Arthropoda</taxon>
        <taxon>Chelicerata</taxon>
        <taxon>Arachnida</taxon>
        <taxon>Araneae</taxon>
        <taxon>Araneomorphae</taxon>
        <taxon>Entelegynae</taxon>
        <taxon>Araneoidea</taxon>
        <taxon>Araneidae</taxon>
        <taxon>Caerostris</taxon>
    </lineage>
</organism>
<gene>
    <name evidence="8" type="primary">ZNF442</name>
    <name evidence="8" type="ORF">CEXT_717951</name>
</gene>
<dbReference type="GO" id="GO:0008270">
    <property type="term" value="F:zinc ion binding"/>
    <property type="evidence" value="ECO:0007669"/>
    <property type="project" value="UniProtKB-KW"/>
</dbReference>
<dbReference type="PROSITE" id="PS50157">
    <property type="entry name" value="ZINC_FINGER_C2H2_2"/>
    <property type="match status" value="6"/>
</dbReference>
<evidence type="ECO:0000256" key="2">
    <source>
        <dbReference type="ARBA" id="ARBA00022737"/>
    </source>
</evidence>
<dbReference type="EMBL" id="BPLR01019310">
    <property type="protein sequence ID" value="GIZ05398.1"/>
    <property type="molecule type" value="Genomic_DNA"/>
</dbReference>
<dbReference type="FunFam" id="3.30.160.60:FF:000624">
    <property type="entry name" value="zinc finger protein 697"/>
    <property type="match status" value="1"/>
</dbReference>
<proteinExistence type="predicted"/>
<comment type="caution">
    <text evidence="8">The sequence shown here is derived from an EMBL/GenBank/DDBJ whole genome shotgun (WGS) entry which is preliminary data.</text>
</comment>
<evidence type="ECO:0000313" key="9">
    <source>
        <dbReference type="Proteomes" id="UP001054945"/>
    </source>
</evidence>
<evidence type="ECO:0000256" key="3">
    <source>
        <dbReference type="ARBA" id="ARBA00022771"/>
    </source>
</evidence>
<sequence>MADSVQDVYTLQIRRQKNCSVSPYCEACKTGCIHVNSIQKLQIRHLTQNEHQPHLCSKCGKSFTHAGNHRKHMLLHERDDTEGVNGIKSPLNHPKPPFKCEKCDRNFLKYGSFTKHILSHDQKFICGMCDKAFNTKQLLKGHMHSHKIDLPFHPCKFCKATFQIPEELEKHLVEHVQNQNEELQNEPNEIESEPEIDTEPKVINESKVRHICSYCQKGFVNLGALKNHFSFHTGNLPFKCEICNRKFMHAFNLKKHMQIHFKNSFNCVDCEKSFKNARQLRTHSFDS</sequence>
<evidence type="ECO:0000256" key="4">
    <source>
        <dbReference type="ARBA" id="ARBA00022833"/>
    </source>
</evidence>
<keyword evidence="6" id="KW-0175">Coiled coil</keyword>
<dbReference type="Pfam" id="PF13894">
    <property type="entry name" value="zf-C2H2_4"/>
    <property type="match status" value="1"/>
</dbReference>
<keyword evidence="4" id="KW-0862">Zinc</keyword>
<dbReference type="InterPro" id="IPR013087">
    <property type="entry name" value="Znf_C2H2_type"/>
</dbReference>
<dbReference type="PANTHER" id="PTHR24379:SF121">
    <property type="entry name" value="C2H2-TYPE DOMAIN-CONTAINING PROTEIN"/>
    <property type="match status" value="1"/>
</dbReference>
<dbReference type="AlphaFoldDB" id="A0AAV4YDM4"/>
<feature type="domain" description="C2H2-type" evidence="7">
    <location>
        <begin position="124"/>
        <end position="151"/>
    </location>
</feature>
<dbReference type="Gene3D" id="3.30.160.60">
    <property type="entry name" value="Classic Zinc Finger"/>
    <property type="match status" value="4"/>
</dbReference>